<dbReference type="GeneID" id="120275761"/>
<evidence type="ECO:0000256" key="5">
    <source>
        <dbReference type="SAM" id="MobiDB-lite"/>
    </source>
</evidence>
<feature type="compositionally biased region" description="Acidic residues" evidence="5">
    <location>
        <begin position="88"/>
        <end position="99"/>
    </location>
</feature>
<feature type="domain" description="U-box" evidence="6">
    <location>
        <begin position="563"/>
        <end position="638"/>
    </location>
</feature>
<feature type="region of interest" description="Disordered" evidence="5">
    <location>
        <begin position="33"/>
        <end position="140"/>
    </location>
</feature>
<dbReference type="Pfam" id="PF23628">
    <property type="entry name" value="ARM_LIN_C"/>
    <property type="match status" value="1"/>
</dbReference>
<feature type="compositionally biased region" description="Basic and acidic residues" evidence="5">
    <location>
        <begin position="46"/>
        <end position="55"/>
    </location>
</feature>
<feature type="compositionally biased region" description="Basic and acidic residues" evidence="5">
    <location>
        <begin position="65"/>
        <end position="80"/>
    </location>
</feature>
<dbReference type="PANTHER" id="PTHR35549">
    <property type="entry name" value="OS04G0584500 PROTEIN"/>
    <property type="match status" value="1"/>
</dbReference>
<dbReference type="InterPro" id="IPR056512">
    <property type="entry name" value="LIN_N"/>
</dbReference>
<evidence type="ECO:0000256" key="2">
    <source>
        <dbReference type="ARBA" id="ARBA00004906"/>
    </source>
</evidence>
<evidence type="ECO:0000256" key="1">
    <source>
        <dbReference type="ARBA" id="ARBA00000900"/>
    </source>
</evidence>
<dbReference type="InterPro" id="IPR003613">
    <property type="entry name" value="Ubox_domain"/>
</dbReference>
<organism evidence="7 8">
    <name type="scientific">Dioscorea cayennensis subsp. rotundata</name>
    <name type="common">White Guinea yam</name>
    <name type="synonym">Dioscorea rotundata</name>
    <dbReference type="NCBI Taxonomy" id="55577"/>
    <lineage>
        <taxon>Eukaryota</taxon>
        <taxon>Viridiplantae</taxon>
        <taxon>Streptophyta</taxon>
        <taxon>Embryophyta</taxon>
        <taxon>Tracheophyta</taxon>
        <taxon>Spermatophyta</taxon>
        <taxon>Magnoliopsida</taxon>
        <taxon>Liliopsida</taxon>
        <taxon>Dioscoreales</taxon>
        <taxon>Dioscoreaceae</taxon>
        <taxon>Dioscorea</taxon>
    </lineage>
</organism>
<dbReference type="CDD" id="cd16664">
    <property type="entry name" value="RING-Ubox_PUB"/>
    <property type="match status" value="1"/>
</dbReference>
<evidence type="ECO:0000256" key="4">
    <source>
        <dbReference type="ARBA" id="ARBA00022679"/>
    </source>
</evidence>
<dbReference type="InterPro" id="IPR013083">
    <property type="entry name" value="Znf_RING/FYVE/PHD"/>
</dbReference>
<dbReference type="RefSeq" id="XP_039138385.1">
    <property type="nucleotide sequence ID" value="XM_039282451.1"/>
</dbReference>
<dbReference type="Pfam" id="PF23568">
    <property type="entry name" value="ARM_LIN"/>
    <property type="match status" value="1"/>
</dbReference>
<evidence type="ECO:0000313" key="7">
    <source>
        <dbReference type="Proteomes" id="UP001515500"/>
    </source>
</evidence>
<dbReference type="InterPro" id="IPR016024">
    <property type="entry name" value="ARM-type_fold"/>
</dbReference>
<evidence type="ECO:0000256" key="3">
    <source>
        <dbReference type="ARBA" id="ARBA00012483"/>
    </source>
</evidence>
<dbReference type="PROSITE" id="PS51698">
    <property type="entry name" value="U_BOX"/>
    <property type="match status" value="1"/>
</dbReference>
<dbReference type="PANTHER" id="PTHR35549:SF1">
    <property type="entry name" value="OS04G0584500 PROTEIN"/>
    <property type="match status" value="1"/>
</dbReference>
<evidence type="ECO:0000313" key="8">
    <source>
        <dbReference type="RefSeq" id="XP_039138385.1"/>
    </source>
</evidence>
<sequence length="1034" mass="116537">MTSLEELLAGDGFKKGRLRQALLRFKVGQSKPDFFPRRSRSNVSDATRRPVDPAKFRRKSSIQRDAGEIKQEFGDRKGDEEYVGGFPDEIEEEEEEEMGEVERFRARKAEKNQGKPRFRDDNPRSDTNEDDRSSRASEPSLDEAAIGALVSILMGSLRRFFKDENFRASLRHTCLSWLYPRGGNQKDGDNDSRVIANLREAIGIVEGAVKTMPDPRDLRRASLKLSVLAGLSYGDLKKGFTGGIPNLHLSACAHLYLSLFYRLQKKNKASGRHLLQVFCDVPYPGRTVLLLSLWERLIFPHLSHLKAWYEKEAELILRTSSRLQKLQALEDVYNNALDGGTHRFAIYYKEWLIEENGARAPPFPCVDVPDNPFARCPPEPSNMVGFKGASSSKRLDLYLEEVEEEEEEVAEERFNVLLRSSDQGHDEEDEGAWSSSPKSNEHIKEDQRKNHHQANAPSDARECVDEGSHMLNRLNIHEPDTCVASIVPNAKENVTALEKFAQDAFQDQVFDYSNELTSMRTKTKPDRNGMIPTNSQMASSLLRSSAEPSGIFEDMDQGSVFSGIPNDFVCLLTGHLFKDPVTLETGQTFERAAIKKWFKQGKRACPVTGRGLKSLSIPVTDFVLKRVMDEWRLEQCRILLVYATQISGSVVKGYKSKDELACLITEKIVSGFNTDEQMENARHFISLGGLHFLTWRLEMGNLEEKMHVVSLMLCCIKADDSCRSFLAINIEGPWILDLLYSKILDARTNAVLLMIELICLNSRLGIASFLRSLITETIVNTMHVLLVYLQTSPPEERALVAVLLLHLDLMVEPLKYSIYKEEAIDGIIVALEHSLYDGEVIKNAVKALLMLGGHFSSSGKIVVETWLLKQAGFIAHSSITSIAYDGEAEENITKEEEKEREEWSNKLALVLLCNGKQPFLGALFRCLSSKVSEIVKACLITVAWLSNSLPSLSTAGFQLSNFTTLIPILKEIMIKDNRIENQVLASLSLLNLSTIYECRDLLKTFAKELFVPLQNLGEVTWTAKQLHTAIYSDY</sequence>
<comment type="pathway">
    <text evidence="2">Protein modification; protein ubiquitination.</text>
</comment>
<comment type="catalytic activity">
    <reaction evidence="1">
        <text>S-ubiquitinyl-[E2 ubiquitin-conjugating enzyme]-L-cysteine + [acceptor protein]-L-lysine = [E2 ubiquitin-conjugating enzyme]-L-cysteine + N(6)-ubiquitinyl-[acceptor protein]-L-lysine.</text>
        <dbReference type="EC" id="2.3.2.27"/>
    </reaction>
</comment>
<dbReference type="SUPFAM" id="SSF57850">
    <property type="entry name" value="RING/U-box"/>
    <property type="match status" value="1"/>
</dbReference>
<feature type="compositionally biased region" description="Basic and acidic residues" evidence="5">
    <location>
        <begin position="439"/>
        <end position="448"/>
    </location>
</feature>
<dbReference type="EC" id="2.3.2.27" evidence="3"/>
<dbReference type="Proteomes" id="UP001515500">
    <property type="component" value="Chromosome 14"/>
</dbReference>
<dbReference type="InterPro" id="IPR011989">
    <property type="entry name" value="ARM-like"/>
</dbReference>
<keyword evidence="4" id="KW-0808">Transferase</keyword>
<dbReference type="SUPFAM" id="SSF48371">
    <property type="entry name" value="ARM repeat"/>
    <property type="match status" value="1"/>
</dbReference>
<feature type="compositionally biased region" description="Basic and acidic residues" evidence="5">
    <location>
        <begin position="100"/>
        <end position="135"/>
    </location>
</feature>
<dbReference type="GO" id="GO:0016567">
    <property type="term" value="P:protein ubiquitination"/>
    <property type="evidence" value="ECO:0007669"/>
    <property type="project" value="InterPro"/>
</dbReference>
<reference evidence="8" key="1">
    <citation type="submission" date="2025-08" db="UniProtKB">
        <authorList>
            <consortium name="RefSeq"/>
        </authorList>
    </citation>
    <scope>IDENTIFICATION</scope>
</reference>
<feature type="region of interest" description="Disordered" evidence="5">
    <location>
        <begin position="419"/>
        <end position="461"/>
    </location>
</feature>
<evidence type="ECO:0000259" key="6">
    <source>
        <dbReference type="PROSITE" id="PS51698"/>
    </source>
</evidence>
<dbReference type="Gene3D" id="3.30.40.10">
    <property type="entry name" value="Zinc/RING finger domain, C3HC4 (zinc finger)"/>
    <property type="match status" value="1"/>
</dbReference>
<accession>A0AB40CEY4</accession>
<proteinExistence type="predicted"/>
<protein>
    <recommendedName>
        <fullName evidence="3">RING-type E3 ubiquitin transferase</fullName>
        <ecNumber evidence="3">2.3.2.27</ecNumber>
    </recommendedName>
</protein>
<keyword evidence="7" id="KW-1185">Reference proteome</keyword>
<dbReference type="InterPro" id="IPR045210">
    <property type="entry name" value="RING-Ubox_PUB"/>
</dbReference>
<dbReference type="InterPro" id="IPR055566">
    <property type="entry name" value="ARM_LIN"/>
</dbReference>
<dbReference type="SMART" id="SM00504">
    <property type="entry name" value="Ubox"/>
    <property type="match status" value="1"/>
</dbReference>
<dbReference type="AlphaFoldDB" id="A0AB40CEY4"/>
<dbReference type="Pfam" id="PF04564">
    <property type="entry name" value="U-box"/>
    <property type="match status" value="1"/>
</dbReference>
<dbReference type="Gene3D" id="1.25.10.10">
    <property type="entry name" value="Leucine-rich Repeat Variant"/>
    <property type="match status" value="1"/>
</dbReference>
<dbReference type="GO" id="GO:0061630">
    <property type="term" value="F:ubiquitin protein ligase activity"/>
    <property type="evidence" value="ECO:0007669"/>
    <property type="project" value="UniProtKB-EC"/>
</dbReference>
<gene>
    <name evidence="8" type="primary">LOC120275761</name>
</gene>
<name>A0AB40CEY4_DIOCR</name>